<gene>
    <name evidence="8" type="ORF">L596_008419</name>
</gene>
<evidence type="ECO:0000256" key="1">
    <source>
        <dbReference type="ARBA" id="ARBA00022729"/>
    </source>
</evidence>
<dbReference type="OrthoDB" id="5831138at2759"/>
<dbReference type="InterPro" id="IPR051561">
    <property type="entry name" value="FRAS1_ECM"/>
</dbReference>
<reference evidence="8 9" key="1">
    <citation type="journal article" date="2015" name="Genome Biol.">
        <title>Comparative genomics of Steinernema reveals deeply conserved gene regulatory networks.</title>
        <authorList>
            <person name="Dillman A.R."/>
            <person name="Macchietto M."/>
            <person name="Porter C.F."/>
            <person name="Rogers A."/>
            <person name="Williams B."/>
            <person name="Antoshechkin I."/>
            <person name="Lee M.M."/>
            <person name="Goodwin Z."/>
            <person name="Lu X."/>
            <person name="Lewis E.E."/>
            <person name="Goodrich-Blair H."/>
            <person name="Stock S.P."/>
            <person name="Adams B.J."/>
            <person name="Sternberg P.W."/>
            <person name="Mortazavi A."/>
        </authorList>
    </citation>
    <scope>NUCLEOTIDE SEQUENCE [LARGE SCALE GENOMIC DNA]</scope>
    <source>
        <strain evidence="8 9">ALL</strain>
    </source>
</reference>
<feature type="compositionally biased region" description="Polar residues" evidence="5">
    <location>
        <begin position="2033"/>
        <end position="2043"/>
    </location>
</feature>
<feature type="region of interest" description="Disordered" evidence="5">
    <location>
        <begin position="2033"/>
        <end position="2064"/>
    </location>
</feature>
<dbReference type="EMBL" id="AZBU02000002">
    <property type="protein sequence ID" value="TKR94083.1"/>
    <property type="molecule type" value="Genomic_DNA"/>
</dbReference>
<feature type="repeat" description="CSPG" evidence="4">
    <location>
        <begin position="392"/>
        <end position="485"/>
    </location>
</feature>
<keyword evidence="2" id="KW-0677">Repeat</keyword>
<sequence length="2064" mass="229855">MVAPALLPLSASLALVALQFVVDLSSESRHDVLPFVLLSGNRNLSFVFAYRHILVDQIPIFTRDDGDSLFRFHLKCVTDAALQIYVNDLPSLISSPSFCASHHLNELLVGPDDVDPNQLFTGCVRDVRLGSKVLLQRWCRGVDDGDSSPQADVPLSESSTGIQPLYLGEPVVVEEDGRVAIQWRNVYIFPEHNRFRIANSDIIFRVVDAPQYGNLLVNGSEVREFTYDQIIFKRLFYAHDGSETHEDSFDFQLEIKSSAISFPELKTKVYSIPVTIASKNDAPQLKYGTLGRVIQMANNAKRWMNEDLLTVWDVDNEPGSVLISVLEGDGVHLEDASGLKIHSFSFAQMLKNEIRVVHDGGSGTMERLVLSASDGIAESTPLTLEFTSVPVEIHLRTNTGLRLLHRSSAMISAANLSFYSNLIEMPLTYSIVAQPEFGVVECVDSVGDAHVCATFTQSFIDQNRLRYRHANDLRPRTDSFSFQVTSSNVSSRIHTFHINFIAVNVKIFNREAFLLNNTEEKTLHRDNLFAWTFPRSFPPPDLVYHVVEPPKYGILSRKLESNRKRRIGVSSNFSQQHIDEGLINYKLHFVQYSVVNDYFTFRLVTPAITSELVRFEITFVPGVGSIQLINRTVIVHEGQKISITNHSLLLETPDDSNFLFTIGVLPSYGNLVLTNKLGARFELGLGKNFSTSDITNGRLFYEHDGGESRMDKFYLVGESVYRGNSRIPFWMTVNVVLENDNPPYLRGSNRVYLVERGDRVLYPHLLPWADLDLDSEPLQFSFDDIFREVSILTQEIPQVPVRNFSERDLTEQKLVIRHTGTKEVIKLSYMVSDGKHRVRSELEVHTGAPFVRLEKNRIQLPQPKSGSWVSVGNANLSVTTNLDVDNSDIHFTVVDGSNFMSLVDGTMIVANSFTQKDIDAGLLSYSVEGKEGIERLLIRVADRTISGNVEIVNADKVFGLEVTTLSSLRVPLSSGIAQISSSTLSTSSNASGTTVTYIVITQPTKGSLLLEELHGEKRANVAISPSSYFVRHFTQKDIDRGLLQYLPTVKKPDSDFFTFNITNGLTTIGPFSLNIHLVDDEIDFKTANITVEWVSNTTIDSKAIRNIVSPQKQNVRIFAQKTPKYGKIVRVDGDHDETVESFGYDDVVAGKIFYVHGGNHVVGPNLDQITVKACVGERCSTEAQIYVQILKTNVHGPELVRNEILRLWNNANGTLLSNQFLSVHDSDTPAYQLVILVSNPLNGFVAKRSDLRRSVVNFTQKEIDDREIYFMCANGCSRSGGFSFLVSDGKFQIGPEWFAVESSRKVAVALEANNRLFVAPGERALIGHDLLKVNLPQVPPENVIYRIQRPPKHGIVLNTAVSSVAPVTSFTQADINARRIEYVQNRILRGWSTKDYFHFVVNSNQSEPINEEFRFRILVSYAALQQQKLARFVTTKGIVVGPGGSVTINQSYVDLASLENALQDSLLVDIYRTPRSGFLERTAPSRAAVLTADQLHSGRHLIYHNKGVDDTVLLHVYPKQNAKRKTDRLRIPLAITVDRNASPSIQIEEFPKSIKVVSGGRLVLDGTVFQTVHSAKKPSEIEYKLIQEGSNGIEVRFTGSAEPIQHFTQADINKGRVEFVHRSDAFGGFDDFDVLVFSVEGNTRALPVRIQPLSLSLVNHSVIAYVQGKTYIVLNRGHLGSNTNGDRSLVIYNVTRGPENGTFYWVAGEKEAKTFTQKNIDDGEVLYAQLNMNAYQDSFDFSVGNGNNESIESTSYIVVLPAIQTQKLVADDGKPLLVTISHLNATAFEGTAPRFLVIEPPEFGRFFYADNPNVSVNFFTFSDIAKRRLLYKASNVEEDKTDETLLEFRSDSLQPARLKFVIEVRASSPGSETIIPRGRPHPDPSEHSPIANQPPISHADTGPLNPMVPIGALLGVLAVTLFVLFCCRRRSSKDSDDEADPPPPKKASEVSDSALKARMDGTNLLDNTVYATIGRHRAESLGSKTPQVKAKFSHPATTSSFEPQPPACKVTPLGTAPSNVATSSVTFRKQLNSIGRSASQPRTPTHLHESQRNRAKLKEGQYWV</sequence>
<dbReference type="PANTHER" id="PTHR45739">
    <property type="entry name" value="MATRIX PROTEIN, PUTATIVE-RELATED"/>
    <property type="match status" value="1"/>
</dbReference>
<keyword evidence="6" id="KW-0812">Transmembrane</keyword>
<feature type="compositionally biased region" description="Basic and acidic residues" evidence="5">
    <location>
        <begin position="2046"/>
        <end position="2064"/>
    </location>
</feature>
<evidence type="ECO:0000313" key="8">
    <source>
        <dbReference type="EMBL" id="TKR94083.1"/>
    </source>
</evidence>
<feature type="signal peptide" evidence="7">
    <location>
        <begin position="1"/>
        <end position="19"/>
    </location>
</feature>
<dbReference type="STRING" id="34508.A0A4U5PCY2"/>
<keyword evidence="1 7" id="KW-0732">Signal</keyword>
<dbReference type="GO" id="GO:0009653">
    <property type="term" value="P:anatomical structure morphogenesis"/>
    <property type="evidence" value="ECO:0007669"/>
    <property type="project" value="TreeGrafter"/>
</dbReference>
<keyword evidence="9" id="KW-1185">Reference proteome</keyword>
<dbReference type="PROSITE" id="PS51854">
    <property type="entry name" value="CSPG"/>
    <property type="match status" value="4"/>
</dbReference>
<proteinExistence type="predicted"/>
<evidence type="ECO:0000256" key="7">
    <source>
        <dbReference type="SAM" id="SignalP"/>
    </source>
</evidence>
<protein>
    <recommendedName>
        <fullName evidence="10">Chondroitin sulfate proteoglycan 4</fullName>
    </recommendedName>
</protein>
<dbReference type="Pfam" id="PF16184">
    <property type="entry name" value="Cadherin_3"/>
    <property type="match status" value="10"/>
</dbReference>
<reference evidence="8 9" key="2">
    <citation type="journal article" date="2019" name="G3 (Bethesda)">
        <title>Hybrid Assembly of the Genome of the Entomopathogenic Nematode Steinernema carpocapsae Identifies the X-Chromosome.</title>
        <authorList>
            <person name="Serra L."/>
            <person name="Macchietto M."/>
            <person name="Macias-Munoz A."/>
            <person name="McGill C.J."/>
            <person name="Rodriguez I.M."/>
            <person name="Rodriguez B."/>
            <person name="Murad R."/>
            <person name="Mortazavi A."/>
        </authorList>
    </citation>
    <scope>NUCLEOTIDE SEQUENCE [LARGE SCALE GENOMIC DNA]</scope>
    <source>
        <strain evidence="8 9">ALL</strain>
    </source>
</reference>
<feature type="chain" id="PRO_5020713529" description="Chondroitin sulfate proteoglycan 4" evidence="7">
    <location>
        <begin position="20"/>
        <end position="2064"/>
    </location>
</feature>
<evidence type="ECO:0000256" key="4">
    <source>
        <dbReference type="PROSITE-ProRule" id="PRU01201"/>
    </source>
</evidence>
<evidence type="ECO:0000313" key="9">
    <source>
        <dbReference type="Proteomes" id="UP000298663"/>
    </source>
</evidence>
<organism evidence="8 9">
    <name type="scientific">Steinernema carpocapsae</name>
    <name type="common">Entomopathogenic nematode</name>
    <dbReference type="NCBI Taxonomy" id="34508"/>
    <lineage>
        <taxon>Eukaryota</taxon>
        <taxon>Metazoa</taxon>
        <taxon>Ecdysozoa</taxon>
        <taxon>Nematoda</taxon>
        <taxon>Chromadorea</taxon>
        <taxon>Rhabditida</taxon>
        <taxon>Tylenchina</taxon>
        <taxon>Panagrolaimomorpha</taxon>
        <taxon>Strongyloidoidea</taxon>
        <taxon>Steinernematidae</taxon>
        <taxon>Steinernema</taxon>
    </lineage>
</organism>
<keyword evidence="6" id="KW-0472">Membrane</keyword>
<name>A0A4U5PCY2_STECR</name>
<feature type="region of interest" description="Disordered" evidence="5">
    <location>
        <begin position="1932"/>
        <end position="1955"/>
    </location>
</feature>
<evidence type="ECO:0000256" key="3">
    <source>
        <dbReference type="ARBA" id="ARBA00023180"/>
    </source>
</evidence>
<evidence type="ECO:0000256" key="6">
    <source>
        <dbReference type="SAM" id="Phobius"/>
    </source>
</evidence>
<feature type="repeat" description="CSPG" evidence="4">
    <location>
        <begin position="162"/>
        <end position="254"/>
    </location>
</feature>
<keyword evidence="6" id="KW-1133">Transmembrane helix</keyword>
<evidence type="ECO:0000256" key="2">
    <source>
        <dbReference type="ARBA" id="ARBA00022737"/>
    </source>
</evidence>
<comment type="caution">
    <text evidence="8">The sequence shown here is derived from an EMBL/GenBank/DDBJ whole genome shotgun (WGS) entry which is preliminary data.</text>
</comment>
<evidence type="ECO:0000256" key="5">
    <source>
        <dbReference type="SAM" id="MobiDB-lite"/>
    </source>
</evidence>
<feature type="repeat" description="CSPG" evidence="4">
    <location>
        <begin position="1307"/>
        <end position="1402"/>
    </location>
</feature>
<feature type="region of interest" description="Disordered" evidence="5">
    <location>
        <begin position="1870"/>
        <end position="1902"/>
    </location>
</feature>
<dbReference type="Proteomes" id="UP000298663">
    <property type="component" value="Unassembled WGS sequence"/>
</dbReference>
<keyword evidence="3" id="KW-0325">Glycoprotein</keyword>
<accession>A0A4U5PCY2</accession>
<dbReference type="InterPro" id="IPR039005">
    <property type="entry name" value="CSPG_rpt"/>
</dbReference>
<evidence type="ECO:0008006" key="10">
    <source>
        <dbReference type="Google" id="ProtNLM"/>
    </source>
</evidence>
<feature type="transmembrane region" description="Helical" evidence="6">
    <location>
        <begin position="1907"/>
        <end position="1927"/>
    </location>
</feature>
<dbReference type="PANTHER" id="PTHR45739:SF8">
    <property type="entry name" value="FRAS1-RELATED EXTRACELLULAR MATRIX PROTEIN 1"/>
    <property type="match status" value="1"/>
</dbReference>
<feature type="repeat" description="CSPG" evidence="4">
    <location>
        <begin position="624"/>
        <end position="718"/>
    </location>
</feature>